<gene>
    <name evidence="2" type="ORF">CDV25_01855</name>
</gene>
<dbReference type="Proteomes" id="UP000244890">
    <property type="component" value="Chromosome"/>
</dbReference>
<dbReference type="Pfam" id="PF17402">
    <property type="entry name" value="DUF5408"/>
    <property type="match status" value="1"/>
</dbReference>
<organism evidence="2 3">
    <name type="scientific">Helicobacter apodemus</name>
    <dbReference type="NCBI Taxonomy" id="135569"/>
    <lineage>
        <taxon>Bacteria</taxon>
        <taxon>Pseudomonadati</taxon>
        <taxon>Campylobacterota</taxon>
        <taxon>Epsilonproteobacteria</taxon>
        <taxon>Campylobacterales</taxon>
        <taxon>Helicobacteraceae</taxon>
        <taxon>Helicobacter</taxon>
    </lineage>
</organism>
<evidence type="ECO:0000256" key="1">
    <source>
        <dbReference type="SAM" id="Phobius"/>
    </source>
</evidence>
<dbReference type="SUPFAM" id="SSF58100">
    <property type="entry name" value="Bacterial hemolysins"/>
    <property type="match status" value="1"/>
</dbReference>
<dbReference type="InterPro" id="IPR035366">
    <property type="entry name" value="DUF5408"/>
</dbReference>
<accession>A0A2U8FBN4</accession>
<feature type="transmembrane region" description="Helical" evidence="1">
    <location>
        <begin position="21"/>
        <end position="41"/>
    </location>
</feature>
<dbReference type="AlphaFoldDB" id="A0A2U8FBN4"/>
<evidence type="ECO:0000313" key="2">
    <source>
        <dbReference type="EMBL" id="AWI33642.1"/>
    </source>
</evidence>
<reference evidence="2 3" key="1">
    <citation type="submission" date="2017-06" db="EMBL/GenBank/DDBJ databases">
        <title>Complete genome of Helicobacter apodemus.</title>
        <authorList>
            <person name="Cho S."/>
        </authorList>
    </citation>
    <scope>NUCLEOTIDE SEQUENCE [LARGE SCALE GENOMIC DNA]</scope>
    <source>
        <strain evidence="3">SNUVETPUB-15-01</strain>
    </source>
</reference>
<dbReference type="EMBL" id="CP021886">
    <property type="protein sequence ID" value="AWI33642.1"/>
    <property type="molecule type" value="Genomic_DNA"/>
</dbReference>
<keyword evidence="1" id="KW-0812">Transmembrane</keyword>
<keyword evidence="1" id="KW-1133">Transmembrane helix</keyword>
<evidence type="ECO:0000313" key="3">
    <source>
        <dbReference type="Proteomes" id="UP000244890"/>
    </source>
</evidence>
<dbReference type="OrthoDB" id="5328442at2"/>
<sequence length="70" mass="8067">MENLQKEINQYKKIASRAVKIALISCAITIIFAFLSLWILLNQITATANLTKNIRNLEQKILEISNFKME</sequence>
<dbReference type="RefSeq" id="WP_108910533.1">
    <property type="nucleotide sequence ID" value="NZ_CP021886.1"/>
</dbReference>
<protein>
    <submittedName>
        <fullName evidence="2">Uncharacterized protein</fullName>
    </submittedName>
</protein>
<name>A0A2U8FBN4_9HELI</name>
<proteinExistence type="predicted"/>
<dbReference type="KEGG" id="had:CDV25_01855"/>
<keyword evidence="1" id="KW-0472">Membrane</keyword>